<dbReference type="RefSeq" id="WP_147648441.1">
    <property type="nucleotide sequence ID" value="NZ_CP042806.1"/>
</dbReference>
<keyword evidence="1" id="KW-1133">Transmembrane helix</keyword>
<dbReference type="AlphaFoldDB" id="A0A5B9EFX9"/>
<feature type="domain" description="DUF1330" evidence="2">
    <location>
        <begin position="3"/>
        <end position="96"/>
    </location>
</feature>
<dbReference type="Gene3D" id="3.30.70.100">
    <property type="match status" value="1"/>
</dbReference>
<keyword evidence="1" id="KW-0472">Membrane</keyword>
<feature type="transmembrane region" description="Helical" evidence="1">
    <location>
        <begin position="20"/>
        <end position="39"/>
    </location>
</feature>
<dbReference type="OrthoDB" id="121598at2"/>
<protein>
    <submittedName>
        <fullName evidence="3">DUF1330 domain-containing protein</fullName>
    </submittedName>
</protein>
<dbReference type="SUPFAM" id="SSF54909">
    <property type="entry name" value="Dimeric alpha+beta barrel"/>
    <property type="match status" value="1"/>
</dbReference>
<evidence type="ECO:0000256" key="1">
    <source>
        <dbReference type="SAM" id="Phobius"/>
    </source>
</evidence>
<organism evidence="3 4">
    <name type="scientific">Terriglobus albidus</name>
    <dbReference type="NCBI Taxonomy" id="1592106"/>
    <lineage>
        <taxon>Bacteria</taxon>
        <taxon>Pseudomonadati</taxon>
        <taxon>Acidobacteriota</taxon>
        <taxon>Terriglobia</taxon>
        <taxon>Terriglobales</taxon>
        <taxon>Acidobacteriaceae</taxon>
        <taxon>Terriglobus</taxon>
    </lineage>
</organism>
<reference evidence="3 4" key="1">
    <citation type="submission" date="2019-08" db="EMBL/GenBank/DDBJ databases">
        <title>Complete genome sequence of Terriglobus albidus strain ORNL.</title>
        <authorList>
            <person name="Podar M."/>
        </authorList>
    </citation>
    <scope>NUCLEOTIDE SEQUENCE [LARGE SCALE GENOMIC DNA]</scope>
    <source>
        <strain evidence="3 4">ORNL</strain>
    </source>
</reference>
<keyword evidence="4" id="KW-1185">Reference proteome</keyword>
<dbReference type="Pfam" id="PF07045">
    <property type="entry name" value="DUF1330"/>
    <property type="match status" value="1"/>
</dbReference>
<proteinExistence type="predicted"/>
<dbReference type="KEGG" id="talb:FTW19_15335"/>
<accession>A0A5B9EFX9</accession>
<evidence type="ECO:0000313" key="3">
    <source>
        <dbReference type="EMBL" id="QEE29247.1"/>
    </source>
</evidence>
<dbReference type="InterPro" id="IPR011008">
    <property type="entry name" value="Dimeric_a/b-barrel"/>
</dbReference>
<dbReference type="Proteomes" id="UP000321820">
    <property type="component" value="Chromosome"/>
</dbReference>
<name>A0A5B9EFX9_9BACT</name>
<dbReference type="EMBL" id="CP042806">
    <property type="protein sequence ID" value="QEE29247.1"/>
    <property type="molecule type" value="Genomic_DNA"/>
</dbReference>
<keyword evidence="1" id="KW-0812">Transmembrane</keyword>
<evidence type="ECO:0000313" key="4">
    <source>
        <dbReference type="Proteomes" id="UP000321820"/>
    </source>
</evidence>
<gene>
    <name evidence="3" type="ORF">FTW19_15335</name>
</gene>
<sequence length="96" mass="10051">MKKAYWVVSYQAIHDPAALAAYAPLAVAAIAAGGGAALVRGLPHEVDGRGIKERTVVVEFPSLQAAVDTHHSDAYKQALAALGNGVDRDFRIVEGV</sequence>
<evidence type="ECO:0000259" key="2">
    <source>
        <dbReference type="Pfam" id="PF07045"/>
    </source>
</evidence>
<dbReference type="InterPro" id="IPR010753">
    <property type="entry name" value="DUF1330"/>
</dbReference>